<dbReference type="InterPro" id="IPR001810">
    <property type="entry name" value="F-box_dom"/>
</dbReference>
<dbReference type="AlphaFoldDB" id="A0AAW0CGW2"/>
<organism evidence="2 3">
    <name type="scientific">Paramarasmius palmivorus</name>
    <dbReference type="NCBI Taxonomy" id="297713"/>
    <lineage>
        <taxon>Eukaryota</taxon>
        <taxon>Fungi</taxon>
        <taxon>Dikarya</taxon>
        <taxon>Basidiomycota</taxon>
        <taxon>Agaricomycotina</taxon>
        <taxon>Agaricomycetes</taxon>
        <taxon>Agaricomycetidae</taxon>
        <taxon>Agaricales</taxon>
        <taxon>Marasmiineae</taxon>
        <taxon>Marasmiaceae</taxon>
        <taxon>Paramarasmius</taxon>
    </lineage>
</organism>
<accession>A0AAW0CGW2</accession>
<sequence length="557" mass="62651">MITQIFAYLPPKSLLALIRVNKAFRSALLAPDTRSIWKSTRESCNAPEPPLDMSEVDWARLLFGNHYCQICGAKGVHTIRFVLRRRICNSCIRRTGVTKAGFQRLYPGEDPSVLDLVVAEKAGQRVPDSQYYNRAEIDSVLEELRIRSGTIAREQYIFGRKIHIEKTIAHDVSCREWNEQDVFVLGEDSKAVAQARVKGVKQRLLALGFMEEDAKGALWLPVVTIDKPLTNHSWAMIKAQVIEKATEHRFRRLLAAPPASMTARIEVASQVYMEFKRSLTPIGWKYLPQVEWICQFPSIQKVMTYTENVPITPSDLKSALCTSKTDIDTWFNRTEQYAMNGIRCGDESVTAYGVDPQCLRSIPSDRAIIQFQCSICEGPMKSSAFSSVDVGIRHVSGRCALKYYLSTILADPMEPFHDTPVFSLPGLALVAASGLSMMKTSVDEMDDIGALYRCLACSSSFVGTWRECINHWHTAELSLHPKGRSNSAFGQSNPAFMMLDQMENLPTSDNRLCWSCNHCTHHLENLVTRADIVQHVHAKHGISDPHVPADFFYLGDN</sequence>
<evidence type="ECO:0000259" key="1">
    <source>
        <dbReference type="PROSITE" id="PS50181"/>
    </source>
</evidence>
<feature type="domain" description="F-box" evidence="1">
    <location>
        <begin position="1"/>
        <end position="40"/>
    </location>
</feature>
<keyword evidence="3" id="KW-1185">Reference proteome</keyword>
<evidence type="ECO:0000313" key="2">
    <source>
        <dbReference type="EMBL" id="KAK7038803.1"/>
    </source>
</evidence>
<evidence type="ECO:0000313" key="3">
    <source>
        <dbReference type="Proteomes" id="UP001383192"/>
    </source>
</evidence>
<protein>
    <recommendedName>
        <fullName evidence="1">F-box domain-containing protein</fullName>
    </recommendedName>
</protein>
<dbReference type="EMBL" id="JAYKXP010000042">
    <property type="protein sequence ID" value="KAK7038803.1"/>
    <property type="molecule type" value="Genomic_DNA"/>
</dbReference>
<dbReference type="Proteomes" id="UP001383192">
    <property type="component" value="Unassembled WGS sequence"/>
</dbReference>
<comment type="caution">
    <text evidence="2">The sequence shown here is derived from an EMBL/GenBank/DDBJ whole genome shotgun (WGS) entry which is preliminary data.</text>
</comment>
<dbReference type="PROSITE" id="PS50181">
    <property type="entry name" value="FBOX"/>
    <property type="match status" value="1"/>
</dbReference>
<proteinExistence type="predicted"/>
<reference evidence="2 3" key="1">
    <citation type="submission" date="2024-01" db="EMBL/GenBank/DDBJ databases">
        <title>A draft genome for a cacao thread blight-causing isolate of Paramarasmius palmivorus.</title>
        <authorList>
            <person name="Baruah I.K."/>
            <person name="Bukari Y."/>
            <person name="Amoako-Attah I."/>
            <person name="Meinhardt L.W."/>
            <person name="Bailey B.A."/>
            <person name="Cohen S.P."/>
        </authorList>
    </citation>
    <scope>NUCLEOTIDE SEQUENCE [LARGE SCALE GENOMIC DNA]</scope>
    <source>
        <strain evidence="2 3">GH-12</strain>
    </source>
</reference>
<dbReference type="SUPFAM" id="SSF81383">
    <property type="entry name" value="F-box domain"/>
    <property type="match status" value="1"/>
</dbReference>
<gene>
    <name evidence="2" type="ORF">VNI00_010433</name>
</gene>
<dbReference type="InterPro" id="IPR036047">
    <property type="entry name" value="F-box-like_dom_sf"/>
</dbReference>
<name>A0AAW0CGW2_9AGAR</name>